<keyword evidence="2" id="KW-0808">Transferase</keyword>
<dbReference type="GO" id="GO:0008168">
    <property type="term" value="F:methyltransferase activity"/>
    <property type="evidence" value="ECO:0007669"/>
    <property type="project" value="UniProtKB-KW"/>
</dbReference>
<comment type="caution">
    <text evidence="5">The sequence shown here is derived from an EMBL/GenBank/DDBJ whole genome shotgun (WGS) entry which is preliminary data.</text>
</comment>
<dbReference type="Gene3D" id="3.40.50.150">
    <property type="entry name" value="Vaccinia Virus protein VP39"/>
    <property type="match status" value="1"/>
</dbReference>
<dbReference type="CDD" id="cd02440">
    <property type="entry name" value="AdoMet_MTases"/>
    <property type="match status" value="1"/>
</dbReference>
<organism evidence="5 6">
    <name type="scientific">Kitasatospora paracochleata</name>
    <dbReference type="NCBI Taxonomy" id="58354"/>
    <lineage>
        <taxon>Bacteria</taxon>
        <taxon>Bacillati</taxon>
        <taxon>Actinomycetota</taxon>
        <taxon>Actinomycetes</taxon>
        <taxon>Kitasatosporales</taxon>
        <taxon>Streptomycetaceae</taxon>
        <taxon>Kitasatospora</taxon>
    </lineage>
</organism>
<evidence type="ECO:0000313" key="6">
    <source>
        <dbReference type="Proteomes" id="UP001206483"/>
    </source>
</evidence>
<dbReference type="PANTHER" id="PTHR43464:SF19">
    <property type="entry name" value="UBIQUINONE BIOSYNTHESIS O-METHYLTRANSFERASE, MITOCHONDRIAL"/>
    <property type="match status" value="1"/>
</dbReference>
<keyword evidence="3" id="KW-0949">S-adenosyl-L-methionine</keyword>
<sequence length="249" mass="27868">MSAAAHQPVPDGWVDNFFDSGFEATSRLLGKYDSTEQELADLTELLGLRPGQRILDVPCGFGRHSGPLSRRGFSVAGIDISPHQIAEARRRWPSATFHLQDMRNPPPGPFDFVLNLWTSFGYLSTPEDDLAALIAWQSVLVPGGRLLMELSTLEQAMRQIRTTEAEAISTKRVRHGDLQEDSWFDWTSQLAHVRYSRPGWSRGCRTRMYSRSQLRSALLAAGFNDVRMMGDLRGGPVDDDHRTVVIASN</sequence>
<dbReference type="EMBL" id="JAMZDX010000008">
    <property type="protein sequence ID" value="MCP2313899.1"/>
    <property type="molecule type" value="Genomic_DNA"/>
</dbReference>
<proteinExistence type="predicted"/>
<evidence type="ECO:0000256" key="2">
    <source>
        <dbReference type="ARBA" id="ARBA00022679"/>
    </source>
</evidence>
<dbReference type="SUPFAM" id="SSF53335">
    <property type="entry name" value="S-adenosyl-L-methionine-dependent methyltransferases"/>
    <property type="match status" value="1"/>
</dbReference>
<evidence type="ECO:0000256" key="3">
    <source>
        <dbReference type="ARBA" id="ARBA00022691"/>
    </source>
</evidence>
<dbReference type="GO" id="GO:0032259">
    <property type="term" value="P:methylation"/>
    <property type="evidence" value="ECO:0007669"/>
    <property type="project" value="UniProtKB-KW"/>
</dbReference>
<evidence type="ECO:0000313" key="5">
    <source>
        <dbReference type="EMBL" id="MCP2313899.1"/>
    </source>
</evidence>
<dbReference type="Proteomes" id="UP001206483">
    <property type="component" value="Unassembled WGS sequence"/>
</dbReference>
<protein>
    <submittedName>
        <fullName evidence="5">SAM-dependent methyltransferase</fullName>
    </submittedName>
</protein>
<keyword evidence="1 5" id="KW-0489">Methyltransferase</keyword>
<dbReference type="InterPro" id="IPR041698">
    <property type="entry name" value="Methyltransf_25"/>
</dbReference>
<dbReference type="InterPro" id="IPR029063">
    <property type="entry name" value="SAM-dependent_MTases_sf"/>
</dbReference>
<reference evidence="5 6" key="1">
    <citation type="submission" date="2022-06" db="EMBL/GenBank/DDBJ databases">
        <title>Sequencing the genomes of 1000 actinobacteria strains.</title>
        <authorList>
            <person name="Klenk H.-P."/>
        </authorList>
    </citation>
    <scope>NUCLEOTIDE SEQUENCE [LARGE SCALE GENOMIC DNA]</scope>
    <source>
        <strain evidence="5 6">DSM 41656</strain>
    </source>
</reference>
<dbReference type="Gene3D" id="2.20.130.10">
    <property type="entry name" value="CAC2371-like domains"/>
    <property type="match status" value="1"/>
</dbReference>
<dbReference type="PANTHER" id="PTHR43464">
    <property type="entry name" value="METHYLTRANSFERASE"/>
    <property type="match status" value="1"/>
</dbReference>
<accession>A0ABT1J8Y1</accession>
<evidence type="ECO:0000259" key="4">
    <source>
        <dbReference type="Pfam" id="PF13649"/>
    </source>
</evidence>
<feature type="domain" description="Methyltransferase" evidence="4">
    <location>
        <begin position="54"/>
        <end position="144"/>
    </location>
</feature>
<dbReference type="RefSeq" id="WP_253804185.1">
    <property type="nucleotide sequence ID" value="NZ_BAAAUB010000029.1"/>
</dbReference>
<gene>
    <name evidence="5" type="ORF">FHR36_007098</name>
</gene>
<evidence type="ECO:0000256" key="1">
    <source>
        <dbReference type="ARBA" id="ARBA00022603"/>
    </source>
</evidence>
<name>A0ABT1J8Y1_9ACTN</name>
<dbReference type="Pfam" id="PF13649">
    <property type="entry name" value="Methyltransf_25"/>
    <property type="match status" value="1"/>
</dbReference>
<keyword evidence="6" id="KW-1185">Reference proteome</keyword>